<proteinExistence type="predicted"/>
<dbReference type="InterPro" id="IPR006860">
    <property type="entry name" value="FecR"/>
</dbReference>
<dbReference type="EMBL" id="CABVIY010000004">
    <property type="protein sequence ID" value="VVP93054.1"/>
    <property type="molecule type" value="Genomic_DNA"/>
</dbReference>
<dbReference type="Pfam" id="PF16220">
    <property type="entry name" value="DUF4880"/>
    <property type="match status" value="1"/>
</dbReference>
<name>A0A5E7T471_PSEFL</name>
<dbReference type="InterPro" id="IPR032623">
    <property type="entry name" value="FecR_N"/>
</dbReference>
<dbReference type="PANTHER" id="PTHR30273:SF2">
    <property type="entry name" value="PROTEIN FECR"/>
    <property type="match status" value="1"/>
</dbReference>
<dbReference type="Pfam" id="PF04773">
    <property type="entry name" value="FecR"/>
    <property type="match status" value="1"/>
</dbReference>
<dbReference type="GO" id="GO:0016989">
    <property type="term" value="F:sigma factor antagonist activity"/>
    <property type="evidence" value="ECO:0007669"/>
    <property type="project" value="TreeGrafter"/>
</dbReference>
<dbReference type="Gene3D" id="2.60.120.1440">
    <property type="match status" value="1"/>
</dbReference>
<dbReference type="Proteomes" id="UP000326611">
    <property type="component" value="Unassembled WGS sequence"/>
</dbReference>
<reference evidence="3 4" key="1">
    <citation type="submission" date="2019-09" db="EMBL/GenBank/DDBJ databases">
        <authorList>
            <person name="Chandra G."/>
            <person name="Truman W A."/>
        </authorList>
    </citation>
    <scope>NUCLEOTIDE SEQUENCE [LARGE SCALE GENOMIC DNA]</scope>
    <source>
        <strain evidence="3">PS918</strain>
    </source>
</reference>
<dbReference type="PIRSF" id="PIRSF018266">
    <property type="entry name" value="FecR"/>
    <property type="match status" value="1"/>
</dbReference>
<feature type="domain" description="FecR protein" evidence="1">
    <location>
        <begin position="110"/>
        <end position="201"/>
    </location>
</feature>
<dbReference type="AlphaFoldDB" id="A0A5E7T471"/>
<protein>
    <submittedName>
        <fullName evidence="3">Protein FecR</fullName>
    </submittedName>
</protein>
<accession>A0A5E7T471</accession>
<evidence type="ECO:0000313" key="4">
    <source>
        <dbReference type="Proteomes" id="UP000326611"/>
    </source>
</evidence>
<organism evidence="3 4">
    <name type="scientific">Pseudomonas fluorescens</name>
    <dbReference type="NCBI Taxonomy" id="294"/>
    <lineage>
        <taxon>Bacteria</taxon>
        <taxon>Pseudomonadati</taxon>
        <taxon>Pseudomonadota</taxon>
        <taxon>Gammaproteobacteria</taxon>
        <taxon>Pseudomonadales</taxon>
        <taxon>Pseudomonadaceae</taxon>
        <taxon>Pseudomonas</taxon>
    </lineage>
</organism>
<gene>
    <name evidence="3" type="primary">fecR_6</name>
    <name evidence="3" type="ORF">PS918_03434</name>
</gene>
<dbReference type="PANTHER" id="PTHR30273">
    <property type="entry name" value="PERIPLASMIC SIGNAL SENSOR AND SIGMA FACTOR ACTIVATOR FECR-RELATED"/>
    <property type="match status" value="1"/>
</dbReference>
<dbReference type="InterPro" id="IPR012373">
    <property type="entry name" value="Ferrdict_sens_TM"/>
</dbReference>
<evidence type="ECO:0000313" key="3">
    <source>
        <dbReference type="EMBL" id="VVP93054.1"/>
    </source>
</evidence>
<evidence type="ECO:0000259" key="2">
    <source>
        <dbReference type="Pfam" id="PF16220"/>
    </source>
</evidence>
<feature type="domain" description="FecR N-terminal" evidence="2">
    <location>
        <begin position="8"/>
        <end position="50"/>
    </location>
</feature>
<evidence type="ECO:0000259" key="1">
    <source>
        <dbReference type="Pfam" id="PF04773"/>
    </source>
</evidence>
<sequence length="317" mass="34806">MISPVTLEETAEWLMRHSEGSLSAHEFAQWQQWRTSSAEREYAWRRAESLLGKLGGLPPELAMPALDRPANPQRRAMLGRLAALLALAPATWVGWQLNERQGWTADHHSPIGERRQLTLADGSQLTLNTDTSIDVNFDAAQRLVRVRKGEILVQTAPDILVPGRPFRVTTAQGRLQALGTRFSVREGDGITRLAVLDGRVQIELFQRPQATPLIVLAGQQTEFSATAIDTPTPADSALTAWTQGMLVADGMRLGDFAAELARYRHGLVRCDPAVAGVRISGAFPLDDTRRALSMLALTYPLNVTTRLGGYWVTISPA</sequence>